<keyword evidence="10" id="KW-1185">Reference proteome</keyword>
<dbReference type="InterPro" id="IPR035906">
    <property type="entry name" value="MetI-like_sf"/>
</dbReference>
<name>A0A7W6J306_9HYPH</name>
<proteinExistence type="inferred from homology"/>
<dbReference type="PANTHER" id="PTHR32243:SF18">
    <property type="entry name" value="INNER MEMBRANE ABC TRANSPORTER PERMEASE PROTEIN YCJP"/>
    <property type="match status" value="1"/>
</dbReference>
<evidence type="ECO:0000256" key="2">
    <source>
        <dbReference type="ARBA" id="ARBA00022448"/>
    </source>
</evidence>
<gene>
    <name evidence="9" type="ORF">GGR23_001033</name>
</gene>
<dbReference type="InterPro" id="IPR050901">
    <property type="entry name" value="BP-dep_ABC_trans_perm"/>
</dbReference>
<keyword evidence="4 7" id="KW-0812">Transmembrane</keyword>
<evidence type="ECO:0000256" key="1">
    <source>
        <dbReference type="ARBA" id="ARBA00004651"/>
    </source>
</evidence>
<feature type="transmembrane region" description="Helical" evidence="7">
    <location>
        <begin position="103"/>
        <end position="123"/>
    </location>
</feature>
<evidence type="ECO:0000256" key="6">
    <source>
        <dbReference type="ARBA" id="ARBA00023136"/>
    </source>
</evidence>
<sequence>MRRRFDHRLPLAAIALAFFALPILYLASLSFKTKDDVLSGAFLPGTVTLANWAQAFEAAPLSTFTVNSVTVALLSGLLTVLITVPAAYAVLRLRYGWQRLSDVTLSSFMAPPIVAIIPLFYLLKGAGLLNTVAGLVLVYGMVNVPVAYWLITPFLRRVPVELEQAAELDGAGPLRRLVSIVLPLIAPGLAATGLIVTILAYNEFLFASVFTFGNETRTLPVGISLFQGDRLVNFGQMAAASLTGIVPVYLVALFLQRFLVQGLAHGGIK</sequence>
<evidence type="ECO:0000313" key="9">
    <source>
        <dbReference type="EMBL" id="MBB4063856.1"/>
    </source>
</evidence>
<dbReference type="Proteomes" id="UP000528286">
    <property type="component" value="Unassembled WGS sequence"/>
</dbReference>
<dbReference type="PROSITE" id="PS50928">
    <property type="entry name" value="ABC_TM1"/>
    <property type="match status" value="1"/>
</dbReference>
<keyword evidence="3" id="KW-1003">Cell membrane</keyword>
<feature type="domain" description="ABC transmembrane type-1" evidence="8">
    <location>
        <begin position="65"/>
        <end position="255"/>
    </location>
</feature>
<dbReference type="Pfam" id="PF00528">
    <property type="entry name" value="BPD_transp_1"/>
    <property type="match status" value="1"/>
</dbReference>
<dbReference type="PANTHER" id="PTHR32243">
    <property type="entry name" value="MALTOSE TRANSPORT SYSTEM PERMEASE-RELATED"/>
    <property type="match status" value="1"/>
</dbReference>
<evidence type="ECO:0000256" key="4">
    <source>
        <dbReference type="ARBA" id="ARBA00022692"/>
    </source>
</evidence>
<dbReference type="SUPFAM" id="SSF161098">
    <property type="entry name" value="MetI-like"/>
    <property type="match status" value="1"/>
</dbReference>
<feature type="transmembrane region" description="Helical" evidence="7">
    <location>
        <begin position="177"/>
        <end position="201"/>
    </location>
</feature>
<feature type="transmembrane region" description="Helical" evidence="7">
    <location>
        <begin position="12"/>
        <end position="31"/>
    </location>
</feature>
<dbReference type="Gene3D" id="1.10.3720.10">
    <property type="entry name" value="MetI-like"/>
    <property type="match status" value="1"/>
</dbReference>
<dbReference type="InterPro" id="IPR000515">
    <property type="entry name" value="MetI-like"/>
</dbReference>
<evidence type="ECO:0000313" key="10">
    <source>
        <dbReference type="Proteomes" id="UP000528286"/>
    </source>
</evidence>
<accession>A0A7W6J306</accession>
<protein>
    <submittedName>
        <fullName evidence="9">Multiple sugar transport system permease protein</fullName>
    </submittedName>
</protein>
<dbReference type="GO" id="GO:0055085">
    <property type="term" value="P:transmembrane transport"/>
    <property type="evidence" value="ECO:0007669"/>
    <property type="project" value="InterPro"/>
</dbReference>
<dbReference type="CDD" id="cd06261">
    <property type="entry name" value="TM_PBP2"/>
    <property type="match status" value="1"/>
</dbReference>
<feature type="transmembrane region" description="Helical" evidence="7">
    <location>
        <begin position="129"/>
        <end position="151"/>
    </location>
</feature>
<evidence type="ECO:0000256" key="7">
    <source>
        <dbReference type="RuleBase" id="RU363032"/>
    </source>
</evidence>
<evidence type="ECO:0000259" key="8">
    <source>
        <dbReference type="PROSITE" id="PS50928"/>
    </source>
</evidence>
<comment type="subcellular location">
    <subcellularLocation>
        <location evidence="1 7">Cell membrane</location>
        <topology evidence="1 7">Multi-pass membrane protein</topology>
    </subcellularLocation>
</comment>
<keyword evidence="5 7" id="KW-1133">Transmembrane helix</keyword>
<comment type="similarity">
    <text evidence="7">Belongs to the binding-protein-dependent transport system permease family.</text>
</comment>
<evidence type="ECO:0000256" key="3">
    <source>
        <dbReference type="ARBA" id="ARBA00022475"/>
    </source>
</evidence>
<dbReference type="GO" id="GO:0005886">
    <property type="term" value="C:plasma membrane"/>
    <property type="evidence" value="ECO:0007669"/>
    <property type="project" value="UniProtKB-SubCell"/>
</dbReference>
<keyword evidence="6 7" id="KW-0472">Membrane</keyword>
<dbReference type="EMBL" id="JACIEZ010000002">
    <property type="protein sequence ID" value="MBB4063856.1"/>
    <property type="molecule type" value="Genomic_DNA"/>
</dbReference>
<feature type="transmembrane region" description="Helical" evidence="7">
    <location>
        <begin position="234"/>
        <end position="255"/>
    </location>
</feature>
<dbReference type="RefSeq" id="WP_183365083.1">
    <property type="nucleotide sequence ID" value="NZ_JACIEZ010000002.1"/>
</dbReference>
<comment type="caution">
    <text evidence="9">The sequence shown here is derived from an EMBL/GenBank/DDBJ whole genome shotgun (WGS) entry which is preliminary data.</text>
</comment>
<dbReference type="AlphaFoldDB" id="A0A7W6J306"/>
<reference evidence="9 10" key="1">
    <citation type="submission" date="2020-08" db="EMBL/GenBank/DDBJ databases">
        <title>Genomic Encyclopedia of Type Strains, Phase IV (KMG-IV): sequencing the most valuable type-strain genomes for metagenomic binning, comparative biology and taxonomic classification.</title>
        <authorList>
            <person name="Goeker M."/>
        </authorList>
    </citation>
    <scope>NUCLEOTIDE SEQUENCE [LARGE SCALE GENOMIC DNA]</scope>
    <source>
        <strain evidence="9 10">DSM 29853</strain>
    </source>
</reference>
<keyword evidence="9" id="KW-0762">Sugar transport</keyword>
<evidence type="ECO:0000256" key="5">
    <source>
        <dbReference type="ARBA" id="ARBA00022989"/>
    </source>
</evidence>
<organism evidence="9 10">
    <name type="scientific">Gellertiella hungarica</name>
    <dbReference type="NCBI Taxonomy" id="1572859"/>
    <lineage>
        <taxon>Bacteria</taxon>
        <taxon>Pseudomonadati</taxon>
        <taxon>Pseudomonadota</taxon>
        <taxon>Alphaproteobacteria</taxon>
        <taxon>Hyphomicrobiales</taxon>
        <taxon>Rhizobiaceae</taxon>
        <taxon>Gellertiella</taxon>
    </lineage>
</organism>
<keyword evidence="2 7" id="KW-0813">Transport</keyword>
<feature type="transmembrane region" description="Helical" evidence="7">
    <location>
        <begin position="69"/>
        <end position="91"/>
    </location>
</feature>